<name>A0A151NEW7_ALLMI</name>
<gene>
    <name evidence="2" type="ORF">Y1Q_0007926</name>
</gene>
<sequence length="66" mass="7396">MLQSASHRELDPGSTAGSEGRVLVNRVSCRSGKCIYHPPLQQVPRKERNTFASRDEYNLSALHSRT</sequence>
<feature type="region of interest" description="Disordered" evidence="1">
    <location>
        <begin position="45"/>
        <end position="66"/>
    </location>
</feature>
<feature type="region of interest" description="Disordered" evidence="1">
    <location>
        <begin position="1"/>
        <end position="22"/>
    </location>
</feature>
<proteinExistence type="predicted"/>
<dbReference type="AlphaFoldDB" id="A0A151NEW7"/>
<evidence type="ECO:0000256" key="1">
    <source>
        <dbReference type="SAM" id="MobiDB-lite"/>
    </source>
</evidence>
<accession>A0A151NEW7</accession>
<feature type="compositionally biased region" description="Basic and acidic residues" evidence="1">
    <location>
        <begin position="1"/>
        <end position="11"/>
    </location>
</feature>
<evidence type="ECO:0000313" key="2">
    <source>
        <dbReference type="EMBL" id="KYO35338.1"/>
    </source>
</evidence>
<reference evidence="2 3" key="1">
    <citation type="journal article" date="2012" name="Genome Biol.">
        <title>Sequencing three crocodilian genomes to illuminate the evolution of archosaurs and amniotes.</title>
        <authorList>
            <person name="St John J.A."/>
            <person name="Braun E.L."/>
            <person name="Isberg S.R."/>
            <person name="Miles L.G."/>
            <person name="Chong A.Y."/>
            <person name="Gongora J."/>
            <person name="Dalzell P."/>
            <person name="Moran C."/>
            <person name="Bed'hom B."/>
            <person name="Abzhanov A."/>
            <person name="Burgess S.C."/>
            <person name="Cooksey A.M."/>
            <person name="Castoe T.A."/>
            <person name="Crawford N.G."/>
            <person name="Densmore L.D."/>
            <person name="Drew J.C."/>
            <person name="Edwards S.V."/>
            <person name="Faircloth B.C."/>
            <person name="Fujita M.K."/>
            <person name="Greenwold M.J."/>
            <person name="Hoffmann F.G."/>
            <person name="Howard J.M."/>
            <person name="Iguchi T."/>
            <person name="Janes D.E."/>
            <person name="Khan S.Y."/>
            <person name="Kohno S."/>
            <person name="de Koning A.J."/>
            <person name="Lance S.L."/>
            <person name="McCarthy F.M."/>
            <person name="McCormack J.E."/>
            <person name="Merchant M.E."/>
            <person name="Peterson D.G."/>
            <person name="Pollock D.D."/>
            <person name="Pourmand N."/>
            <person name="Raney B.J."/>
            <person name="Roessler K.A."/>
            <person name="Sanford J.R."/>
            <person name="Sawyer R.H."/>
            <person name="Schmidt C.J."/>
            <person name="Triplett E.W."/>
            <person name="Tuberville T.D."/>
            <person name="Venegas-Anaya M."/>
            <person name="Howard J.T."/>
            <person name="Jarvis E.D."/>
            <person name="Guillette L.J.Jr."/>
            <person name="Glenn T.C."/>
            <person name="Green R.E."/>
            <person name="Ray D.A."/>
        </authorList>
    </citation>
    <scope>NUCLEOTIDE SEQUENCE [LARGE SCALE GENOMIC DNA]</scope>
    <source>
        <strain evidence="2">KSC_2009_1</strain>
    </source>
</reference>
<keyword evidence="3" id="KW-1185">Reference proteome</keyword>
<comment type="caution">
    <text evidence="2">The sequence shown here is derived from an EMBL/GenBank/DDBJ whole genome shotgun (WGS) entry which is preliminary data.</text>
</comment>
<organism evidence="2 3">
    <name type="scientific">Alligator mississippiensis</name>
    <name type="common">American alligator</name>
    <dbReference type="NCBI Taxonomy" id="8496"/>
    <lineage>
        <taxon>Eukaryota</taxon>
        <taxon>Metazoa</taxon>
        <taxon>Chordata</taxon>
        <taxon>Craniata</taxon>
        <taxon>Vertebrata</taxon>
        <taxon>Euteleostomi</taxon>
        <taxon>Archelosauria</taxon>
        <taxon>Archosauria</taxon>
        <taxon>Crocodylia</taxon>
        <taxon>Alligatoridae</taxon>
        <taxon>Alligatorinae</taxon>
        <taxon>Alligator</taxon>
    </lineage>
</organism>
<protein>
    <submittedName>
        <fullName evidence="2">Uncharacterized protein</fullName>
    </submittedName>
</protein>
<feature type="compositionally biased region" description="Basic and acidic residues" evidence="1">
    <location>
        <begin position="45"/>
        <end position="57"/>
    </location>
</feature>
<dbReference type="Proteomes" id="UP000050525">
    <property type="component" value="Unassembled WGS sequence"/>
</dbReference>
<dbReference type="EMBL" id="AKHW03003201">
    <property type="protein sequence ID" value="KYO35338.1"/>
    <property type="molecule type" value="Genomic_DNA"/>
</dbReference>
<evidence type="ECO:0000313" key="3">
    <source>
        <dbReference type="Proteomes" id="UP000050525"/>
    </source>
</evidence>